<dbReference type="InterPro" id="IPR000304">
    <property type="entry name" value="Pyrroline-COOH_reductase"/>
</dbReference>
<dbReference type="RefSeq" id="WP_040047849.1">
    <property type="nucleotide sequence ID" value="NZ_JWIR02000004.1"/>
</dbReference>
<dbReference type="GO" id="GO:0055129">
    <property type="term" value="P:L-proline biosynthetic process"/>
    <property type="evidence" value="ECO:0007669"/>
    <property type="project" value="TreeGrafter"/>
</dbReference>
<keyword evidence="6" id="KW-1185">Reference proteome</keyword>
<dbReference type="Gene3D" id="1.10.3730.10">
    <property type="entry name" value="ProC C-terminal domain-like"/>
    <property type="match status" value="1"/>
</dbReference>
<dbReference type="InterPro" id="IPR028939">
    <property type="entry name" value="P5C_Rdtase_cat_N"/>
</dbReference>
<dbReference type="OrthoDB" id="9805754at2"/>
<proteinExistence type="inferred from homology"/>
<dbReference type="Pfam" id="PF03807">
    <property type="entry name" value="F420_oxidored"/>
    <property type="match status" value="1"/>
</dbReference>
<gene>
    <name evidence="5" type="ORF">QY95_02162</name>
</gene>
<dbReference type="STRING" id="1221996.QY95_02162"/>
<evidence type="ECO:0000313" key="6">
    <source>
        <dbReference type="Proteomes" id="UP000031563"/>
    </source>
</evidence>
<sequence length="274" mass="30122">MKIGVIGTGNMGEILIEAFISSRAASASDMQITNRTATKALAIQKRHPDITVCREAEEIIKACDLIFICVKPHDIYPLLKRVEPLVRPDQCMVSITSPVSTNQLESVVSCSCIRMIPSITNKVLSGTVLYTFGKNCKEQWKQEMQERMNVLCEEAVEIDEAITRAASDLVSCGPAFISFLTRKFIEGAETTGMDGQVAEKLAESMLAGLGELFKQKEYTLAQLEEKVCVKGGVTGKGIEVLEAEVGDMFTKLFQATHQKFADDKQETAEQFGLP</sequence>
<evidence type="ECO:0000256" key="1">
    <source>
        <dbReference type="ARBA" id="ARBA00005525"/>
    </source>
</evidence>
<organism evidence="5 6">
    <name type="scientific">Bacillus thermotolerans</name>
    <name type="common">Quasibacillus thermotolerans</name>
    <dbReference type="NCBI Taxonomy" id="1221996"/>
    <lineage>
        <taxon>Bacteria</taxon>
        <taxon>Bacillati</taxon>
        <taxon>Bacillota</taxon>
        <taxon>Bacilli</taxon>
        <taxon>Bacillales</taxon>
        <taxon>Bacillaceae</taxon>
        <taxon>Bacillus</taxon>
    </lineage>
</organism>
<dbReference type="SUPFAM" id="SSF48179">
    <property type="entry name" value="6-phosphogluconate dehydrogenase C-terminal domain-like"/>
    <property type="match status" value="1"/>
</dbReference>
<dbReference type="EMBL" id="JWIR02000004">
    <property type="protein sequence ID" value="KKB43176.1"/>
    <property type="molecule type" value="Genomic_DNA"/>
</dbReference>
<dbReference type="NCBIfam" id="NF005814">
    <property type="entry name" value="PRK07680.1"/>
    <property type="match status" value="1"/>
</dbReference>
<dbReference type="InterPro" id="IPR053790">
    <property type="entry name" value="P5CR-like_CS"/>
</dbReference>
<dbReference type="InterPro" id="IPR036291">
    <property type="entry name" value="NAD(P)-bd_dom_sf"/>
</dbReference>
<name>A0A0F5ICE4_BACTR</name>
<comment type="similarity">
    <text evidence="1">Belongs to the pyrroline-5-carboxylate reductase family.</text>
</comment>
<dbReference type="SUPFAM" id="SSF51735">
    <property type="entry name" value="NAD(P)-binding Rossmann-fold domains"/>
    <property type="match status" value="1"/>
</dbReference>
<dbReference type="Gene3D" id="3.40.50.720">
    <property type="entry name" value="NAD(P)-binding Rossmann-like Domain"/>
    <property type="match status" value="1"/>
</dbReference>
<protein>
    <submittedName>
        <fullName evidence="5">Late competence protein ComER</fullName>
    </submittedName>
</protein>
<feature type="binding site" evidence="2">
    <location>
        <begin position="6"/>
        <end position="11"/>
    </location>
    <ligand>
        <name>NADP(+)</name>
        <dbReference type="ChEBI" id="CHEBI:58349"/>
    </ligand>
</feature>
<dbReference type="InterPro" id="IPR029036">
    <property type="entry name" value="P5CR_dimer"/>
</dbReference>
<dbReference type="Proteomes" id="UP000031563">
    <property type="component" value="Unassembled WGS sequence"/>
</dbReference>
<dbReference type="InterPro" id="IPR008927">
    <property type="entry name" value="6-PGluconate_DH-like_C_sf"/>
</dbReference>
<evidence type="ECO:0000259" key="4">
    <source>
        <dbReference type="Pfam" id="PF14748"/>
    </source>
</evidence>
<dbReference type="PANTHER" id="PTHR11645">
    <property type="entry name" value="PYRROLINE-5-CARBOXYLATE REDUCTASE"/>
    <property type="match status" value="1"/>
</dbReference>
<evidence type="ECO:0000256" key="2">
    <source>
        <dbReference type="PIRSR" id="PIRSR000193-1"/>
    </source>
</evidence>
<dbReference type="GO" id="GO:0004735">
    <property type="term" value="F:pyrroline-5-carboxylate reductase activity"/>
    <property type="evidence" value="ECO:0007669"/>
    <property type="project" value="InterPro"/>
</dbReference>
<dbReference type="PIRSF" id="PIRSF000193">
    <property type="entry name" value="Pyrrol-5-carb_rd"/>
    <property type="match status" value="1"/>
</dbReference>
<comment type="caution">
    <text evidence="5">The sequence shown here is derived from an EMBL/GenBank/DDBJ whole genome shotgun (WGS) entry which is preliminary data.</text>
</comment>
<feature type="domain" description="Pyrroline-5-carboxylate reductase dimerisation" evidence="4">
    <location>
        <begin position="161"/>
        <end position="259"/>
    </location>
</feature>
<evidence type="ECO:0000259" key="3">
    <source>
        <dbReference type="Pfam" id="PF03807"/>
    </source>
</evidence>
<dbReference type="Pfam" id="PF14748">
    <property type="entry name" value="P5CR_dimer"/>
    <property type="match status" value="1"/>
</dbReference>
<accession>A0A0F5ICE4</accession>
<evidence type="ECO:0000313" key="5">
    <source>
        <dbReference type="EMBL" id="KKB43176.1"/>
    </source>
</evidence>
<dbReference type="AlphaFoldDB" id="A0A0F5ICE4"/>
<feature type="domain" description="Pyrroline-5-carboxylate reductase catalytic N-terminal" evidence="3">
    <location>
        <begin position="2"/>
        <end position="97"/>
    </location>
</feature>
<dbReference type="PANTHER" id="PTHR11645:SF51">
    <property type="entry name" value="COME OPERON PROTEIN 4"/>
    <property type="match status" value="1"/>
</dbReference>
<keyword evidence="2" id="KW-0521">NADP</keyword>
<dbReference type="PROSITE" id="PS00521">
    <property type="entry name" value="P5CR"/>
    <property type="match status" value="1"/>
</dbReference>
<reference evidence="5" key="1">
    <citation type="submission" date="2015-02" db="EMBL/GenBank/DDBJ databases">
        <title>Genome Assembly of Bacillaceae bacterium MTCC 8252.</title>
        <authorList>
            <person name="Verma A."/>
            <person name="Khatri I."/>
            <person name="Mual P."/>
            <person name="Subramanian S."/>
            <person name="Krishnamurthi S."/>
        </authorList>
    </citation>
    <scope>NUCLEOTIDE SEQUENCE [LARGE SCALE GENOMIC DNA]</scope>
    <source>
        <strain evidence="5">MTCC 8252</strain>
    </source>
</reference>